<dbReference type="Pfam" id="PF02627">
    <property type="entry name" value="CMD"/>
    <property type="match status" value="1"/>
</dbReference>
<dbReference type="SUPFAM" id="SSF69118">
    <property type="entry name" value="AhpD-like"/>
    <property type="match status" value="1"/>
</dbReference>
<dbReference type="PANTHER" id="PTHR33570">
    <property type="entry name" value="4-CARBOXYMUCONOLACTONE DECARBOXYLASE FAMILY PROTEIN"/>
    <property type="match status" value="1"/>
</dbReference>
<evidence type="ECO:0000313" key="2">
    <source>
        <dbReference type="EMBL" id="MBE6511973.1"/>
    </source>
</evidence>
<dbReference type="Gene3D" id="1.20.1290.10">
    <property type="entry name" value="AhpD-like"/>
    <property type="match status" value="1"/>
</dbReference>
<feature type="domain" description="Carboxymuconolactone decarboxylase-like" evidence="1">
    <location>
        <begin position="143"/>
        <end position="224"/>
    </location>
</feature>
<evidence type="ECO:0000259" key="1">
    <source>
        <dbReference type="Pfam" id="PF02627"/>
    </source>
</evidence>
<dbReference type="GO" id="GO:0051920">
    <property type="term" value="F:peroxiredoxin activity"/>
    <property type="evidence" value="ECO:0007669"/>
    <property type="project" value="InterPro"/>
</dbReference>
<dbReference type="AlphaFoldDB" id="A0A8T3VLH1"/>
<proteinExistence type="predicted"/>
<gene>
    <name evidence="2" type="ORF">E7Z75_02310</name>
</gene>
<sequence>MSNFNDEQKELDSEFTKFFDEFAFDEVPNSNGIDDRTRYIVILASLLGCQGIDEFKAILPIALESLSPVEVKEIVYQSTAYLGIGRVYPFIDATNEVMKEEGIELPLPSQSTTNPENRLERGSNAQVELFGEQMKDFWKASDINRFLAANCFGDYYTRDGIDYKARELITFCYLASLGGCEDQLAAHTLANFMQGNDKKFLIDVVSQMVPYIGYPRSLNAIAVINKVAEQV</sequence>
<accession>A0A8T3VLH1</accession>
<dbReference type="InterPro" id="IPR003779">
    <property type="entry name" value="CMD-like"/>
</dbReference>
<reference evidence="2" key="1">
    <citation type="submission" date="2019-04" db="EMBL/GenBank/DDBJ databases">
        <title>Evolution of Biomass-Degrading Anaerobic Consortia Revealed by Metagenomics.</title>
        <authorList>
            <person name="Peng X."/>
        </authorList>
    </citation>
    <scope>NUCLEOTIDE SEQUENCE</scope>
    <source>
        <strain evidence="2">SIG14</strain>
    </source>
</reference>
<organism evidence="2 3">
    <name type="scientific">Methanobrevibacter olleyae</name>
    <dbReference type="NCBI Taxonomy" id="294671"/>
    <lineage>
        <taxon>Archaea</taxon>
        <taxon>Methanobacteriati</taxon>
        <taxon>Methanobacteriota</taxon>
        <taxon>Methanomada group</taxon>
        <taxon>Methanobacteria</taxon>
        <taxon>Methanobacteriales</taxon>
        <taxon>Methanobacteriaceae</taxon>
        <taxon>Methanobrevibacter</taxon>
    </lineage>
</organism>
<name>A0A8T3VLH1_METOL</name>
<protein>
    <submittedName>
        <fullName evidence="2">Carboxymuconolactone decarboxylase</fullName>
    </submittedName>
</protein>
<dbReference type="Proteomes" id="UP000732619">
    <property type="component" value="Unassembled WGS sequence"/>
</dbReference>
<evidence type="ECO:0000313" key="3">
    <source>
        <dbReference type="Proteomes" id="UP000732619"/>
    </source>
</evidence>
<dbReference type="InterPro" id="IPR052512">
    <property type="entry name" value="4CMD/NDH-1_regulator"/>
</dbReference>
<dbReference type="InterPro" id="IPR029032">
    <property type="entry name" value="AhpD-like"/>
</dbReference>
<comment type="caution">
    <text evidence="2">The sequence shown here is derived from an EMBL/GenBank/DDBJ whole genome shotgun (WGS) entry which is preliminary data.</text>
</comment>
<dbReference type="EMBL" id="SUTG01000006">
    <property type="protein sequence ID" value="MBE6511973.1"/>
    <property type="molecule type" value="Genomic_DNA"/>
</dbReference>
<dbReference type="PANTHER" id="PTHR33570:SF2">
    <property type="entry name" value="CARBOXYMUCONOLACTONE DECARBOXYLASE-LIKE DOMAIN-CONTAINING PROTEIN"/>
    <property type="match status" value="1"/>
</dbReference>